<protein>
    <submittedName>
        <fullName evidence="1">Uncharacterized protein</fullName>
    </submittedName>
</protein>
<keyword evidence="2" id="KW-1185">Reference proteome</keyword>
<sequence length="48" mass="5443">MFGFDWTGDGSIDFVDDLITLSMLGALDDEALDEDDEEDEDDWRMSHG</sequence>
<proteinExistence type="predicted"/>
<reference evidence="1 2" key="1">
    <citation type="submission" date="2016-10" db="EMBL/GenBank/DDBJ databases">
        <authorList>
            <person name="de Groot N.N."/>
        </authorList>
    </citation>
    <scope>NUCLEOTIDE SEQUENCE [LARGE SCALE GENOMIC DNA]</scope>
    <source>
        <strain evidence="1 2">DSM 5522</strain>
    </source>
</reference>
<gene>
    <name evidence="1" type="ORF">SAMN05216249_11938</name>
</gene>
<organism evidence="1 2">
    <name type="scientific">Acetitomaculum ruminis DSM 5522</name>
    <dbReference type="NCBI Taxonomy" id="1120918"/>
    <lineage>
        <taxon>Bacteria</taxon>
        <taxon>Bacillati</taxon>
        <taxon>Bacillota</taxon>
        <taxon>Clostridia</taxon>
        <taxon>Lachnospirales</taxon>
        <taxon>Lachnospiraceae</taxon>
        <taxon>Acetitomaculum</taxon>
    </lineage>
</organism>
<name>A0A1I0ZZV0_9FIRM</name>
<dbReference type="EMBL" id="FOJY01000019">
    <property type="protein sequence ID" value="SFB31244.1"/>
    <property type="molecule type" value="Genomic_DNA"/>
</dbReference>
<accession>A0A1I0ZZV0</accession>
<dbReference type="STRING" id="1120918.SAMN05216249_11938"/>
<dbReference type="Proteomes" id="UP000198838">
    <property type="component" value="Unassembled WGS sequence"/>
</dbReference>
<evidence type="ECO:0000313" key="1">
    <source>
        <dbReference type="EMBL" id="SFB31244.1"/>
    </source>
</evidence>
<dbReference type="AlphaFoldDB" id="A0A1I0ZZV0"/>
<evidence type="ECO:0000313" key="2">
    <source>
        <dbReference type="Proteomes" id="UP000198838"/>
    </source>
</evidence>
<dbReference type="RefSeq" id="WP_177205655.1">
    <property type="nucleotide sequence ID" value="NZ_FOJY01000019.1"/>
</dbReference>